<evidence type="ECO:0000256" key="1">
    <source>
        <dbReference type="ARBA" id="ARBA00022614"/>
    </source>
</evidence>
<dbReference type="AlphaFoldDB" id="A0A834ZYH9"/>
<protein>
    <recommendedName>
        <fullName evidence="6">Non-specific serine/threonine protein kinase</fullName>
    </recommendedName>
</protein>
<sequence>MTSPQGIMAFSKKQFKSLWQNLLSGHVPKDLGNISTLQYMDLSENHLSGRLPRQLKNLKNLEEVYLSVNEFTGAFPSSFAEFENLTYLDIMGNNFTGRIPEFIDNWKQLEYLSLMGNSFEGPIPQSISSLTSLSTLHVADLIGGKNPFPDIRRMTSLEYLTLRNCSITGPIPEYIGQMKSLIYLYEFYLRNLQAYLLLPTLSFCMESVVFFFSGNISVFRSSVQRDLSFNSLTGELPVFSYHLQFRSIYLKRNMLSGSLPGWLPSTKSNVYDFLVRHFYLLQHFGNYSHARTC</sequence>
<keyword evidence="3" id="KW-0677">Repeat</keyword>
<evidence type="ECO:0000313" key="5">
    <source>
        <dbReference type="Proteomes" id="UP000655225"/>
    </source>
</evidence>
<dbReference type="EMBL" id="JABCRI010000001">
    <property type="protein sequence ID" value="KAF8413663.1"/>
    <property type="molecule type" value="Genomic_DNA"/>
</dbReference>
<evidence type="ECO:0000313" key="4">
    <source>
        <dbReference type="EMBL" id="KAF8413663.1"/>
    </source>
</evidence>
<name>A0A834ZYH9_TETSI</name>
<dbReference type="Pfam" id="PF00560">
    <property type="entry name" value="LRR_1"/>
    <property type="match status" value="2"/>
</dbReference>
<accession>A0A834ZYH9</accession>
<evidence type="ECO:0000256" key="2">
    <source>
        <dbReference type="ARBA" id="ARBA00022729"/>
    </source>
</evidence>
<evidence type="ECO:0000256" key="3">
    <source>
        <dbReference type="ARBA" id="ARBA00022737"/>
    </source>
</evidence>
<dbReference type="PANTHER" id="PTHR47988">
    <property type="entry name" value="SOMATIC EMBRYOGENESIS RECEPTOR KINASE 1"/>
    <property type="match status" value="1"/>
</dbReference>
<evidence type="ECO:0008006" key="6">
    <source>
        <dbReference type="Google" id="ProtNLM"/>
    </source>
</evidence>
<dbReference type="InterPro" id="IPR032675">
    <property type="entry name" value="LRR_dom_sf"/>
</dbReference>
<keyword evidence="5" id="KW-1185">Reference proteome</keyword>
<comment type="caution">
    <text evidence="4">The sequence shown here is derived from an EMBL/GenBank/DDBJ whole genome shotgun (WGS) entry which is preliminary data.</text>
</comment>
<dbReference type="FunFam" id="3.80.10.10:FF:000383">
    <property type="entry name" value="Leucine-rich repeat receptor protein kinase EMS1"/>
    <property type="match status" value="1"/>
</dbReference>
<reference evidence="4 5" key="1">
    <citation type="submission" date="2020-04" db="EMBL/GenBank/DDBJ databases">
        <title>Plant Genome Project.</title>
        <authorList>
            <person name="Zhang R.-G."/>
        </authorList>
    </citation>
    <scope>NUCLEOTIDE SEQUENCE [LARGE SCALE GENOMIC DNA]</scope>
    <source>
        <strain evidence="4">YNK0</strain>
        <tissue evidence="4">Leaf</tissue>
    </source>
</reference>
<keyword evidence="1" id="KW-0433">Leucine-rich repeat</keyword>
<dbReference type="SUPFAM" id="SSF52058">
    <property type="entry name" value="L domain-like"/>
    <property type="match status" value="1"/>
</dbReference>
<gene>
    <name evidence="4" type="ORF">HHK36_001655</name>
</gene>
<organism evidence="4 5">
    <name type="scientific">Tetracentron sinense</name>
    <name type="common">Spur-leaf</name>
    <dbReference type="NCBI Taxonomy" id="13715"/>
    <lineage>
        <taxon>Eukaryota</taxon>
        <taxon>Viridiplantae</taxon>
        <taxon>Streptophyta</taxon>
        <taxon>Embryophyta</taxon>
        <taxon>Tracheophyta</taxon>
        <taxon>Spermatophyta</taxon>
        <taxon>Magnoliopsida</taxon>
        <taxon>Trochodendrales</taxon>
        <taxon>Trochodendraceae</taxon>
        <taxon>Tetracentron</taxon>
    </lineage>
</organism>
<dbReference type="Proteomes" id="UP000655225">
    <property type="component" value="Unassembled WGS sequence"/>
</dbReference>
<proteinExistence type="predicted"/>
<dbReference type="Pfam" id="PF13855">
    <property type="entry name" value="LRR_8"/>
    <property type="match status" value="1"/>
</dbReference>
<dbReference type="Gene3D" id="3.80.10.10">
    <property type="entry name" value="Ribonuclease Inhibitor"/>
    <property type="match status" value="3"/>
</dbReference>
<dbReference type="InterPro" id="IPR001611">
    <property type="entry name" value="Leu-rich_rpt"/>
</dbReference>
<dbReference type="OrthoDB" id="676979at2759"/>
<keyword evidence="2" id="KW-0732">Signal</keyword>